<dbReference type="Proteomes" id="UP000325313">
    <property type="component" value="Unassembled WGS sequence"/>
</dbReference>
<gene>
    <name evidence="1" type="ORF">PGTUg99_000632</name>
</gene>
<evidence type="ECO:0000313" key="1">
    <source>
        <dbReference type="EMBL" id="KAA1111421.1"/>
    </source>
</evidence>
<dbReference type="PROSITE" id="PS51257">
    <property type="entry name" value="PROKAR_LIPOPROTEIN"/>
    <property type="match status" value="1"/>
</dbReference>
<reference evidence="1 2" key="1">
    <citation type="submission" date="2019-05" db="EMBL/GenBank/DDBJ databases">
        <title>Emergence of the Ug99 lineage of the wheat stem rust pathogen through somatic hybridization.</title>
        <authorList>
            <person name="Li F."/>
            <person name="Upadhyaya N.M."/>
            <person name="Sperschneider J."/>
            <person name="Matny O."/>
            <person name="Nguyen-Phuc H."/>
            <person name="Mago R."/>
            <person name="Raley C."/>
            <person name="Miller M.E."/>
            <person name="Silverstein K.A.T."/>
            <person name="Henningsen E."/>
            <person name="Hirsch C.D."/>
            <person name="Visser B."/>
            <person name="Pretorius Z.A."/>
            <person name="Steffenson B.J."/>
            <person name="Schwessinger B."/>
            <person name="Dodds P.N."/>
            <person name="Figueroa M."/>
        </authorList>
    </citation>
    <scope>NUCLEOTIDE SEQUENCE [LARGE SCALE GENOMIC DNA]</scope>
    <source>
        <strain evidence="1 2">Ug99</strain>
    </source>
</reference>
<dbReference type="AlphaFoldDB" id="A0A5B0QE34"/>
<comment type="caution">
    <text evidence="1">The sequence shown here is derived from an EMBL/GenBank/DDBJ whole genome shotgun (WGS) entry which is preliminary data.</text>
</comment>
<organism evidence="1 2">
    <name type="scientific">Puccinia graminis f. sp. tritici</name>
    <dbReference type="NCBI Taxonomy" id="56615"/>
    <lineage>
        <taxon>Eukaryota</taxon>
        <taxon>Fungi</taxon>
        <taxon>Dikarya</taxon>
        <taxon>Basidiomycota</taxon>
        <taxon>Pucciniomycotina</taxon>
        <taxon>Pucciniomycetes</taxon>
        <taxon>Pucciniales</taxon>
        <taxon>Pucciniaceae</taxon>
        <taxon>Puccinia</taxon>
    </lineage>
</organism>
<accession>A0A5B0QE34</accession>
<proteinExistence type="predicted"/>
<protein>
    <submittedName>
        <fullName evidence="1">Uncharacterized protein</fullName>
    </submittedName>
</protein>
<dbReference type="EMBL" id="VDEP01000283">
    <property type="protein sequence ID" value="KAA1111421.1"/>
    <property type="molecule type" value="Genomic_DNA"/>
</dbReference>
<sequence length="130" mass="14023">MSVSLRRSCGTGAGCSGSACGAVCAPLVWEFPFDDQSVLQRIGAALLICTSWLNPYASLGSLKLSLVRITKGSGTWMCLVGQDTARVSMKLDLVFMCPGQRYKEKAVAIRITPPPIHPYDWFSSSIILPP</sequence>
<name>A0A5B0QE34_PUCGR</name>
<evidence type="ECO:0000313" key="2">
    <source>
        <dbReference type="Proteomes" id="UP000325313"/>
    </source>
</evidence>